<name>A0ABT7E2A8_9NEIS</name>
<proteinExistence type="predicted"/>
<evidence type="ECO:0008006" key="3">
    <source>
        <dbReference type="Google" id="ProtNLM"/>
    </source>
</evidence>
<accession>A0ABT7E2A8</accession>
<reference evidence="1" key="1">
    <citation type="submission" date="2023-03" db="EMBL/GenBank/DDBJ databases">
        <title>Chitinimonas shenzhenensis gen. nov., sp. nov., a novel member of family Burkholderiaceae isolated from activated sludge collected in Shen Zhen, China.</title>
        <authorList>
            <person name="Wang X."/>
        </authorList>
    </citation>
    <scope>NUCLEOTIDE SEQUENCE</scope>
    <source>
        <strain evidence="1">DQS-5</strain>
    </source>
</reference>
<dbReference type="PROSITE" id="PS51257">
    <property type="entry name" value="PROKAR_LIPOPROTEIN"/>
    <property type="match status" value="1"/>
</dbReference>
<protein>
    <recommendedName>
        <fullName evidence="3">Lipoprotein</fullName>
    </recommendedName>
</protein>
<dbReference type="Proteomes" id="UP001172778">
    <property type="component" value="Unassembled WGS sequence"/>
</dbReference>
<dbReference type="EMBL" id="JARRAF010000020">
    <property type="protein sequence ID" value="MDK2125545.1"/>
    <property type="molecule type" value="Genomic_DNA"/>
</dbReference>
<dbReference type="RefSeq" id="WP_284101857.1">
    <property type="nucleotide sequence ID" value="NZ_JARRAF010000020.1"/>
</dbReference>
<keyword evidence="2" id="KW-1185">Reference proteome</keyword>
<evidence type="ECO:0000313" key="2">
    <source>
        <dbReference type="Proteomes" id="UP001172778"/>
    </source>
</evidence>
<evidence type="ECO:0000313" key="1">
    <source>
        <dbReference type="EMBL" id="MDK2125545.1"/>
    </source>
</evidence>
<organism evidence="1 2">
    <name type="scientific">Parachitinimonas caeni</name>
    <dbReference type="NCBI Taxonomy" id="3031301"/>
    <lineage>
        <taxon>Bacteria</taxon>
        <taxon>Pseudomonadati</taxon>
        <taxon>Pseudomonadota</taxon>
        <taxon>Betaproteobacteria</taxon>
        <taxon>Neisseriales</taxon>
        <taxon>Chitinibacteraceae</taxon>
        <taxon>Parachitinimonas</taxon>
    </lineage>
</organism>
<comment type="caution">
    <text evidence="1">The sequence shown here is derived from an EMBL/GenBank/DDBJ whole genome shotgun (WGS) entry which is preliminary data.</text>
</comment>
<gene>
    <name evidence="1" type="ORF">PZA18_15935</name>
</gene>
<sequence length="184" mass="20282">MTLNKYFPAACAVILLAGCASSIIHHDVKIDRSLPVFEVTTTHPIKEIKLSTSNLVKEKTAKGMLLFEDRLARTIKTALIKKKLFDSETTTQNSLILEVTITDISYRGKGLMTSITFPGNEDSLTGQMVVSDHAGKVIKKFSVTIDNQHGGHLGDGEDGRMGRLYQAFANNTYKALAEIDPWLK</sequence>